<accession>A0A3N4IRL9</accession>
<organism evidence="3 4">
    <name type="scientific">Choiromyces venosus 120613-1</name>
    <dbReference type="NCBI Taxonomy" id="1336337"/>
    <lineage>
        <taxon>Eukaryota</taxon>
        <taxon>Fungi</taxon>
        <taxon>Dikarya</taxon>
        <taxon>Ascomycota</taxon>
        <taxon>Pezizomycotina</taxon>
        <taxon>Pezizomycetes</taxon>
        <taxon>Pezizales</taxon>
        <taxon>Tuberaceae</taxon>
        <taxon>Choiromyces</taxon>
    </lineage>
</organism>
<dbReference type="GO" id="GO:0003676">
    <property type="term" value="F:nucleic acid binding"/>
    <property type="evidence" value="ECO:0007669"/>
    <property type="project" value="InterPro"/>
</dbReference>
<evidence type="ECO:0000259" key="2">
    <source>
        <dbReference type="Pfam" id="PF03184"/>
    </source>
</evidence>
<gene>
    <name evidence="3" type="ORF">L873DRAFT_1784740</name>
</gene>
<dbReference type="AlphaFoldDB" id="A0A3N4IRL9"/>
<feature type="coiled-coil region" evidence="1">
    <location>
        <begin position="262"/>
        <end position="289"/>
    </location>
</feature>
<sequence>MSVSETGYSNDLLYLEWLKYFERFSAQRQVGAFHLLLLDGYGSHCTREFIAFCDEKNIIPFCLPPHTTHLLQLLDVVIFQSLKHYHAEAMDKATRTGCSDFNKVEFLSALTSIRTQVFKQTTIISAFWKTGLLPYNPHIVLSRLPEHMSNTTYSTQPVPTTPPPNPCPILSTPHTIRSLKRQAHYLEDANPGSPTFGVNLQCFIQGSLIQAQSGAVAYQELTHTQAAEKARATCQNWTRCSVQKGGVLYAHQACMMVQKKVEDDTQRKAEKAERELERLRKEVIRDRKRLWKPVFQELKRVVRKQQRKERRISRHG</sequence>
<reference evidence="3 4" key="1">
    <citation type="journal article" date="2018" name="Nat. Ecol. Evol.">
        <title>Pezizomycetes genomes reveal the molecular basis of ectomycorrhizal truffle lifestyle.</title>
        <authorList>
            <person name="Murat C."/>
            <person name="Payen T."/>
            <person name="Noel B."/>
            <person name="Kuo A."/>
            <person name="Morin E."/>
            <person name="Chen J."/>
            <person name="Kohler A."/>
            <person name="Krizsan K."/>
            <person name="Balestrini R."/>
            <person name="Da Silva C."/>
            <person name="Montanini B."/>
            <person name="Hainaut M."/>
            <person name="Levati E."/>
            <person name="Barry K.W."/>
            <person name="Belfiori B."/>
            <person name="Cichocki N."/>
            <person name="Clum A."/>
            <person name="Dockter R.B."/>
            <person name="Fauchery L."/>
            <person name="Guy J."/>
            <person name="Iotti M."/>
            <person name="Le Tacon F."/>
            <person name="Lindquist E.A."/>
            <person name="Lipzen A."/>
            <person name="Malagnac F."/>
            <person name="Mello A."/>
            <person name="Molinier V."/>
            <person name="Miyauchi S."/>
            <person name="Poulain J."/>
            <person name="Riccioni C."/>
            <person name="Rubini A."/>
            <person name="Sitrit Y."/>
            <person name="Splivallo R."/>
            <person name="Traeger S."/>
            <person name="Wang M."/>
            <person name="Zifcakova L."/>
            <person name="Wipf D."/>
            <person name="Zambonelli A."/>
            <person name="Paolocci F."/>
            <person name="Nowrousian M."/>
            <person name="Ottonello S."/>
            <person name="Baldrian P."/>
            <person name="Spatafora J.W."/>
            <person name="Henrissat B."/>
            <person name="Nagy L.G."/>
            <person name="Aury J.M."/>
            <person name="Wincker P."/>
            <person name="Grigoriev I.V."/>
            <person name="Bonfante P."/>
            <person name="Martin F.M."/>
        </authorList>
    </citation>
    <scope>NUCLEOTIDE SEQUENCE [LARGE SCALE GENOMIC DNA]</scope>
    <source>
        <strain evidence="3 4">120613-1</strain>
    </source>
</reference>
<dbReference type="Pfam" id="PF03184">
    <property type="entry name" value="DDE_1"/>
    <property type="match status" value="1"/>
</dbReference>
<keyword evidence="4" id="KW-1185">Reference proteome</keyword>
<proteinExistence type="predicted"/>
<dbReference type="InterPro" id="IPR004875">
    <property type="entry name" value="DDE_SF_endonuclease_dom"/>
</dbReference>
<feature type="domain" description="DDE-1" evidence="2">
    <location>
        <begin position="10"/>
        <end position="112"/>
    </location>
</feature>
<evidence type="ECO:0000313" key="3">
    <source>
        <dbReference type="EMBL" id="RPA88813.1"/>
    </source>
</evidence>
<dbReference type="EMBL" id="ML120662">
    <property type="protein sequence ID" value="RPA88813.1"/>
    <property type="molecule type" value="Genomic_DNA"/>
</dbReference>
<name>A0A3N4IRL9_9PEZI</name>
<evidence type="ECO:0000256" key="1">
    <source>
        <dbReference type="SAM" id="Coils"/>
    </source>
</evidence>
<evidence type="ECO:0000313" key="4">
    <source>
        <dbReference type="Proteomes" id="UP000276215"/>
    </source>
</evidence>
<protein>
    <submittedName>
        <fullName evidence="3">DDE-domain-containing protein</fullName>
    </submittedName>
</protein>
<dbReference type="Proteomes" id="UP000276215">
    <property type="component" value="Unassembled WGS sequence"/>
</dbReference>
<dbReference type="OrthoDB" id="5429860at2759"/>
<keyword evidence="1" id="KW-0175">Coiled coil</keyword>